<sequence>MSKLFFILPILFLFIACEKVVNSGNFPIYSKYPTQLNTEWEYNTIMLFEYYDSTGNIDSSSVMDLGHTICKITNINDSIGNFSKLILFEEYDVATPTNIHKTWYVNADSGLYSIAYSNPGSSQIVIPKQHLKSFEYFIQTVKSIGVAPAFYFGLSNSNQVSDSIQFYTYPRKVLVYPLKIGSRWIELIEPFYRERIVRTTEIINCNGKDYNTYKIESEGDFKVIFNDYINLTDGLIKREILIDSVAIISPISPDPQGYYKFGSISNLVRVLKPER</sequence>
<evidence type="ECO:0000313" key="1">
    <source>
        <dbReference type="EMBL" id="HGT48825.1"/>
    </source>
</evidence>
<accession>A0A832G7R3</accession>
<proteinExistence type="predicted"/>
<name>A0A832G7R3_9BACT</name>
<dbReference type="PROSITE" id="PS51257">
    <property type="entry name" value="PROKAR_LIPOPROTEIN"/>
    <property type="match status" value="1"/>
</dbReference>
<evidence type="ECO:0008006" key="2">
    <source>
        <dbReference type="Google" id="ProtNLM"/>
    </source>
</evidence>
<dbReference type="AlphaFoldDB" id="A0A832G7R3"/>
<reference evidence="1" key="1">
    <citation type="journal article" date="2020" name="mSystems">
        <title>Genome- and Community-Level Interaction Insights into Carbon Utilization and Element Cycling Functions of Hydrothermarchaeota in Hydrothermal Sediment.</title>
        <authorList>
            <person name="Zhou Z."/>
            <person name="Liu Y."/>
            <person name="Xu W."/>
            <person name="Pan J."/>
            <person name="Luo Z.H."/>
            <person name="Li M."/>
        </authorList>
    </citation>
    <scope>NUCLEOTIDE SEQUENCE [LARGE SCALE GENOMIC DNA]</scope>
    <source>
        <strain evidence="1">SpSt-500</strain>
    </source>
</reference>
<dbReference type="EMBL" id="DSVI01000019">
    <property type="protein sequence ID" value="HGT48825.1"/>
    <property type="molecule type" value="Genomic_DNA"/>
</dbReference>
<protein>
    <recommendedName>
        <fullName evidence="2">Lipoprotein</fullName>
    </recommendedName>
</protein>
<gene>
    <name evidence="1" type="ORF">ENS56_12365</name>
</gene>
<organism evidence="1">
    <name type="scientific">Ignavibacterium album</name>
    <dbReference type="NCBI Taxonomy" id="591197"/>
    <lineage>
        <taxon>Bacteria</taxon>
        <taxon>Pseudomonadati</taxon>
        <taxon>Ignavibacteriota</taxon>
        <taxon>Ignavibacteria</taxon>
        <taxon>Ignavibacteriales</taxon>
        <taxon>Ignavibacteriaceae</taxon>
        <taxon>Ignavibacterium</taxon>
    </lineage>
</organism>
<comment type="caution">
    <text evidence="1">The sequence shown here is derived from an EMBL/GenBank/DDBJ whole genome shotgun (WGS) entry which is preliminary data.</text>
</comment>